<reference evidence="1" key="1">
    <citation type="journal article" date="2021" name="Proc. Natl. Acad. Sci. U.S.A.">
        <title>A Catalog of Tens of Thousands of Viruses from Human Metagenomes Reveals Hidden Associations with Chronic Diseases.</title>
        <authorList>
            <person name="Tisza M.J."/>
            <person name="Buck C.B."/>
        </authorList>
    </citation>
    <scope>NUCLEOTIDE SEQUENCE</scope>
    <source>
        <strain evidence="1">CtqK313</strain>
    </source>
</reference>
<name>A0A8S5TAB1_9CAUD</name>
<protein>
    <submittedName>
        <fullName evidence="1">Uncharacterized protein</fullName>
    </submittedName>
</protein>
<sequence>MLIRSFCFLFRFMSSFLCEYVLNRNRFERNLEVEKRMQFPTYSLVSLTDW</sequence>
<dbReference type="EMBL" id="BK032785">
    <property type="protein sequence ID" value="DAF60261.1"/>
    <property type="molecule type" value="Genomic_DNA"/>
</dbReference>
<accession>A0A8S5TAB1</accession>
<proteinExistence type="predicted"/>
<evidence type="ECO:0000313" key="1">
    <source>
        <dbReference type="EMBL" id="DAF60261.1"/>
    </source>
</evidence>
<organism evidence="1">
    <name type="scientific">Siphoviridae sp. ctqK313</name>
    <dbReference type="NCBI Taxonomy" id="2827946"/>
    <lineage>
        <taxon>Viruses</taxon>
        <taxon>Duplodnaviria</taxon>
        <taxon>Heunggongvirae</taxon>
        <taxon>Uroviricota</taxon>
        <taxon>Caudoviricetes</taxon>
    </lineage>
</organism>